<reference evidence="1" key="1">
    <citation type="journal article" date="2015" name="Nature">
        <title>Complex archaea that bridge the gap between prokaryotes and eukaryotes.</title>
        <authorList>
            <person name="Spang A."/>
            <person name="Saw J.H."/>
            <person name="Jorgensen S.L."/>
            <person name="Zaremba-Niedzwiedzka K."/>
            <person name="Martijn J."/>
            <person name="Lind A.E."/>
            <person name="van Eijk R."/>
            <person name="Schleper C."/>
            <person name="Guy L."/>
            <person name="Ettema T.J."/>
        </authorList>
    </citation>
    <scope>NUCLEOTIDE SEQUENCE</scope>
</reference>
<protein>
    <submittedName>
        <fullName evidence="1">Uncharacterized protein</fullName>
    </submittedName>
</protein>
<sequence length="73" mass="8127">MSDSKKPKVSEIRAHYEGMVAKDTAAFYLLDLVKRLGEALEEYGDHALNCDIGPGPCTCGWEETRALLEEIKL</sequence>
<comment type="caution">
    <text evidence="1">The sequence shown here is derived from an EMBL/GenBank/DDBJ whole genome shotgun (WGS) entry which is preliminary data.</text>
</comment>
<name>A0A0F9GGT7_9ZZZZ</name>
<dbReference type="AlphaFoldDB" id="A0A0F9GGT7"/>
<proteinExistence type="predicted"/>
<gene>
    <name evidence="1" type="ORF">LCGC14_2122770</name>
</gene>
<evidence type="ECO:0000313" key="1">
    <source>
        <dbReference type="EMBL" id="KKL68655.1"/>
    </source>
</evidence>
<dbReference type="EMBL" id="LAZR01026462">
    <property type="protein sequence ID" value="KKL68655.1"/>
    <property type="molecule type" value="Genomic_DNA"/>
</dbReference>
<organism evidence="1">
    <name type="scientific">marine sediment metagenome</name>
    <dbReference type="NCBI Taxonomy" id="412755"/>
    <lineage>
        <taxon>unclassified sequences</taxon>
        <taxon>metagenomes</taxon>
        <taxon>ecological metagenomes</taxon>
    </lineage>
</organism>
<accession>A0A0F9GGT7</accession>